<gene>
    <name evidence="2" type="ORF">HMPREF1624_05918</name>
</gene>
<feature type="compositionally biased region" description="Low complexity" evidence="1">
    <location>
        <begin position="363"/>
        <end position="377"/>
    </location>
</feature>
<evidence type="ECO:0000313" key="3">
    <source>
        <dbReference type="Proteomes" id="UP000018087"/>
    </source>
</evidence>
<dbReference type="STRING" id="1391915.U7PQ76"/>
<feature type="compositionally biased region" description="Low complexity" evidence="1">
    <location>
        <begin position="276"/>
        <end position="287"/>
    </location>
</feature>
<dbReference type="Proteomes" id="UP000018087">
    <property type="component" value="Unassembled WGS sequence"/>
</dbReference>
<dbReference type="HOGENOM" id="CLU_013199_0_0_1"/>
<feature type="compositionally biased region" description="Acidic residues" evidence="1">
    <location>
        <begin position="262"/>
        <end position="273"/>
    </location>
</feature>
<feature type="compositionally biased region" description="Basic and acidic residues" evidence="1">
    <location>
        <begin position="66"/>
        <end position="78"/>
    </location>
</feature>
<dbReference type="EMBL" id="KI440847">
    <property type="protein sequence ID" value="ERS97747.1"/>
    <property type="molecule type" value="Genomic_DNA"/>
</dbReference>
<reference evidence="3" key="1">
    <citation type="journal article" date="2014" name="Genome Announc.">
        <title>Genome sequence of the pathogenic fungus Sporothrix schenckii (ATCC 58251).</title>
        <authorList>
            <person name="Cuomo C.A."/>
            <person name="Rodriguez-Del Valle N."/>
            <person name="Perez-Sanchez L."/>
            <person name="Abouelleil A."/>
            <person name="Goldberg J."/>
            <person name="Young S."/>
            <person name="Zeng Q."/>
            <person name="Birren B.W."/>
        </authorList>
    </citation>
    <scope>NUCLEOTIDE SEQUENCE [LARGE SCALE GENOMIC DNA]</scope>
    <source>
        <strain evidence="3">ATCC 58251 / de Perez 2211183</strain>
    </source>
</reference>
<name>U7PQ76_SPOS1</name>
<keyword evidence="3" id="KW-1185">Reference proteome</keyword>
<dbReference type="OrthoDB" id="5333304at2759"/>
<feature type="region of interest" description="Disordered" evidence="1">
    <location>
        <begin position="363"/>
        <end position="403"/>
    </location>
</feature>
<feature type="region of interest" description="Disordered" evidence="1">
    <location>
        <begin position="421"/>
        <end position="474"/>
    </location>
</feature>
<feature type="compositionally biased region" description="Basic and acidic residues" evidence="1">
    <location>
        <begin position="461"/>
        <end position="474"/>
    </location>
</feature>
<feature type="region of interest" description="Disordered" evidence="1">
    <location>
        <begin position="248"/>
        <end position="287"/>
    </location>
</feature>
<sequence>MSIEMELDPPPRASMTEDDLHRMMELNRIIKLSESITSGKHPRIKIPPHLVPSTTSTASPKLPPGAERRPGSSKHAHDTLTIPTAETGAGRVNGAGHEAHSIIAGNNLVAFVQNSRSLDVTDAAAPLSGLDFASGVRAVSPSNISLSEIPLQRARLEALLREPPNLRGKAKVEEVQADFLVDDVLRRGRELEKTFTPPPVAVLSQGLITNLGGASVIPKANASSSAAAESVDDQTFYSSNFSTPEFALTSRVPAESDRDDMPMEEGSDYEPELDYVPSSPQPAQQPDLAALQQVPPEQLATATSELSGQLPAELLSTLLGANFDSVSLTQAAPPQPSMNPTPEQIQQAAVAALSAWPGLLGGPQAASGGSGISSSPAHLRVAAGNPQPSSPFVRTHDLSPVAPQPAHISSLAVASQLPLAAAGGQSGSQGTPAQVATLRRGEASQSSPDSSPLPRRFSPHPRNDHTSDRNKIHDRQREMLSTVDRGMNTVQLRNPRLTALRMLYEGTLVCLLSMSGLTEDIMFSLERQLPPAVRAYNAGPPSRQYAAGPSHPNVRPAGPATHTLVEKSSGYPVHSAGEYEGSGRANMRPVAMAPPPRERVVVDEFDREYYEPVPPPRPQQPVMESVTYDPNLAYERPASRLHQQLRYEDRYGSQAPQPVYDDDEIVYRRTSPMFAAPRRVVTQPEYVTREYADYPRREFSARPPPSQYPVAAERGYIVEGAAPVPGYVTRASTVRPPEAARYEAPPPGRYVERVGSVRPPDAAVYQGYAGGPEDGPRIYGGPARGVPEGGAYIDDRRGPHEVVREYSIRPESHVVVHREYSARPGPASAYYAEQAPYAMGGPPTQEYAYSDERAAYQ</sequence>
<evidence type="ECO:0000313" key="2">
    <source>
        <dbReference type="EMBL" id="ERS97747.1"/>
    </source>
</evidence>
<feature type="region of interest" description="Disordered" evidence="1">
    <location>
        <begin position="39"/>
        <end position="78"/>
    </location>
</feature>
<evidence type="ECO:0000256" key="1">
    <source>
        <dbReference type="SAM" id="MobiDB-lite"/>
    </source>
</evidence>
<proteinExistence type="predicted"/>
<protein>
    <submittedName>
        <fullName evidence="2">Uncharacterized protein</fullName>
    </submittedName>
</protein>
<feature type="compositionally biased region" description="Low complexity" evidence="1">
    <location>
        <begin position="421"/>
        <end position="434"/>
    </location>
</feature>
<organism evidence="2 3">
    <name type="scientific">Sporothrix schenckii (strain ATCC 58251 / de Perez 2211183)</name>
    <name type="common">Rose-picker's disease fungus</name>
    <dbReference type="NCBI Taxonomy" id="1391915"/>
    <lineage>
        <taxon>Eukaryota</taxon>
        <taxon>Fungi</taxon>
        <taxon>Dikarya</taxon>
        <taxon>Ascomycota</taxon>
        <taxon>Pezizomycotina</taxon>
        <taxon>Sordariomycetes</taxon>
        <taxon>Sordariomycetidae</taxon>
        <taxon>Ophiostomatales</taxon>
        <taxon>Ophiostomataceae</taxon>
        <taxon>Sporothrix</taxon>
    </lineage>
</organism>
<dbReference type="eggNOG" id="ENOG502SJ1Q">
    <property type="taxonomic scope" value="Eukaryota"/>
</dbReference>
<dbReference type="AlphaFoldDB" id="U7PQ76"/>
<accession>U7PQ76</accession>
<feature type="region of interest" description="Disordered" evidence="1">
    <location>
        <begin position="571"/>
        <end position="591"/>
    </location>
</feature>